<dbReference type="AlphaFoldDB" id="A0A7C8U090"/>
<keyword evidence="2" id="KW-0732">Signal</keyword>
<dbReference type="Proteomes" id="UP000479691">
    <property type="component" value="Unassembled WGS sequence"/>
</dbReference>
<feature type="region of interest" description="Disordered" evidence="1">
    <location>
        <begin position="484"/>
        <end position="509"/>
    </location>
</feature>
<feature type="region of interest" description="Disordered" evidence="1">
    <location>
        <begin position="547"/>
        <end position="566"/>
    </location>
</feature>
<comment type="caution">
    <text evidence="3">The sequence shown here is derived from an EMBL/GenBank/DDBJ whole genome shotgun (WGS) entry which is preliminary data.</text>
</comment>
<feature type="compositionally biased region" description="Polar residues" evidence="1">
    <location>
        <begin position="78"/>
        <end position="87"/>
    </location>
</feature>
<feature type="chain" id="PRO_5028806454" evidence="2">
    <location>
        <begin position="24"/>
        <end position="763"/>
    </location>
</feature>
<proteinExistence type="predicted"/>
<feature type="region of interest" description="Disordered" evidence="1">
    <location>
        <begin position="212"/>
        <end position="232"/>
    </location>
</feature>
<evidence type="ECO:0000256" key="1">
    <source>
        <dbReference type="SAM" id="MobiDB-lite"/>
    </source>
</evidence>
<feature type="region of interest" description="Disordered" evidence="1">
    <location>
        <begin position="78"/>
        <end position="107"/>
    </location>
</feature>
<gene>
    <name evidence="3" type="ORF">TWF788_006420</name>
</gene>
<organism evidence="3 4">
    <name type="scientific">Orbilia oligospora</name>
    <name type="common">Nematode-trapping fungus</name>
    <name type="synonym">Arthrobotrys oligospora</name>
    <dbReference type="NCBI Taxonomy" id="2813651"/>
    <lineage>
        <taxon>Eukaryota</taxon>
        <taxon>Fungi</taxon>
        <taxon>Dikarya</taxon>
        <taxon>Ascomycota</taxon>
        <taxon>Pezizomycotina</taxon>
        <taxon>Orbiliomycetes</taxon>
        <taxon>Orbiliales</taxon>
        <taxon>Orbiliaceae</taxon>
        <taxon>Orbilia</taxon>
    </lineage>
</organism>
<evidence type="ECO:0000256" key="2">
    <source>
        <dbReference type="SAM" id="SignalP"/>
    </source>
</evidence>
<feature type="compositionally biased region" description="Polar residues" evidence="1">
    <location>
        <begin position="404"/>
        <end position="422"/>
    </location>
</feature>
<feature type="region of interest" description="Disordered" evidence="1">
    <location>
        <begin position="321"/>
        <end position="347"/>
    </location>
</feature>
<evidence type="ECO:0000313" key="4">
    <source>
        <dbReference type="Proteomes" id="UP000479691"/>
    </source>
</evidence>
<feature type="region of interest" description="Disordered" evidence="1">
    <location>
        <begin position="34"/>
        <end position="53"/>
    </location>
</feature>
<feature type="region of interest" description="Disordered" evidence="1">
    <location>
        <begin position="404"/>
        <end position="434"/>
    </location>
</feature>
<feature type="region of interest" description="Disordered" evidence="1">
    <location>
        <begin position="297"/>
        <end position="316"/>
    </location>
</feature>
<dbReference type="EMBL" id="JAABOE010000031">
    <property type="protein sequence ID" value="KAF3181961.1"/>
    <property type="molecule type" value="Genomic_DNA"/>
</dbReference>
<reference evidence="3 4" key="1">
    <citation type="submission" date="2019-06" db="EMBL/GenBank/DDBJ databases">
        <authorList>
            <person name="Palmer J.M."/>
        </authorList>
    </citation>
    <scope>NUCLEOTIDE SEQUENCE [LARGE SCALE GENOMIC DNA]</scope>
    <source>
        <strain evidence="3 4">TWF788</strain>
    </source>
</reference>
<evidence type="ECO:0000313" key="3">
    <source>
        <dbReference type="EMBL" id="KAF3181961.1"/>
    </source>
</evidence>
<protein>
    <submittedName>
        <fullName evidence="3">Uncharacterized protein</fullName>
    </submittedName>
</protein>
<accession>A0A7C8U090</accession>
<feature type="signal peptide" evidence="2">
    <location>
        <begin position="1"/>
        <end position="23"/>
    </location>
</feature>
<feature type="compositionally biased region" description="Polar residues" evidence="1">
    <location>
        <begin position="553"/>
        <end position="566"/>
    </location>
</feature>
<name>A0A7C8U090_ORBOL</name>
<feature type="compositionally biased region" description="Polar residues" evidence="1">
    <location>
        <begin position="98"/>
        <end position="107"/>
    </location>
</feature>
<sequence>MPHMARTAVLLLASLVSIGHVTARALPQFYPVPGSNGGSSQGSNSMNIENDGSVSADDVDAGVQLNANGISNILNIDANSNTNNQNPEPFYLEEEEPQNTAEFNTAGQQQEGLAYDQGGKKKKGSPDDGKMLLEEEEGVESADAASIASTQAELEEYVNAGFEPDEEALQKDLEFTGGRQMFDIAPESLQRAQYSDLAQAPVENTAPIQESRNIAPTTDVVGSGQPSPNGSQIAAQDLEDRIIEEDIPSDVYRPQYVFDISAFPRLASDEVVTVENELDEEGNMRILTTAPDIDAEFKREQESGRPGPADIEREKRLERERKEMLSKRRRSRSGGRKFLPDDLLPPNAEQEWSNVLRNERGEPINEYGLLLDENGQPIPEPDDPYANEQYDEEVVDRVINQAGQSNRGANTETGDQIAQDDSTAAYPEKVKPRRQKFERDLNPYLRSSGTIDNPYDVDDPRLALEHTSERSNIARSYIKFRKPEKQVNGRGTRRQKNMSGFAQRPGPRTYRNLQANDNPYSFLDQPYNDISPQEIQDSMIAEAAIEAQRRSNDSNQQGSNQAWPQTNDAYTAEEIMLLYELQAEKEAAAAAKARENQSGLGLTQQTMIDLAEAGGVPKRTNTQETQANQNFDQSLYDIANQAFQGNNQLSSINNLAMPSGSNAFDFDLGNYAGKQANFFSPGVNFGYDDSLDINSGLNQQALPQETVGTGNNPPAGDYVSRSPENMTEAELIDFLTNLDIPVGVGDDLYPVEYLRELAMQLMG</sequence>